<feature type="region of interest" description="Disordered" evidence="12">
    <location>
        <begin position="98"/>
        <end position="119"/>
    </location>
</feature>
<feature type="region of interest" description="Disordered" evidence="12">
    <location>
        <begin position="147"/>
        <end position="198"/>
    </location>
</feature>
<evidence type="ECO:0000256" key="9">
    <source>
        <dbReference type="ARBA" id="ARBA00023163"/>
    </source>
</evidence>
<evidence type="ECO:0000256" key="10">
    <source>
        <dbReference type="ARBA" id="ARBA00023242"/>
    </source>
</evidence>
<feature type="compositionally biased region" description="Low complexity" evidence="12">
    <location>
        <begin position="186"/>
        <end position="198"/>
    </location>
</feature>
<dbReference type="GO" id="GO:0032021">
    <property type="term" value="C:NELF complex"/>
    <property type="evidence" value="ECO:0007669"/>
    <property type="project" value="InterPro"/>
</dbReference>
<keyword evidence="7 11" id="KW-0694">RNA-binding</keyword>
<feature type="compositionally biased region" description="Basic and acidic residues" evidence="12">
    <location>
        <begin position="29"/>
        <end position="43"/>
    </location>
</feature>
<gene>
    <name evidence="14" type="ORF">OXX778_LOCUS3680</name>
</gene>
<accession>A0A813P2N1</accession>
<keyword evidence="9" id="KW-0804">Transcription</keyword>
<evidence type="ECO:0000256" key="7">
    <source>
        <dbReference type="ARBA" id="ARBA00022884"/>
    </source>
</evidence>
<evidence type="ECO:0000256" key="8">
    <source>
        <dbReference type="ARBA" id="ARBA00023015"/>
    </source>
</evidence>
<keyword evidence="5" id="KW-0158">Chromosome</keyword>
<keyword evidence="10" id="KW-0539">Nucleus</keyword>
<feature type="compositionally biased region" description="Low complexity" evidence="12">
    <location>
        <begin position="44"/>
        <end position="55"/>
    </location>
</feature>
<protein>
    <recommendedName>
        <fullName evidence="4">Negative elongation factor E</fullName>
    </recommendedName>
</protein>
<organism evidence="14 15">
    <name type="scientific">Brachionus calyciflorus</name>
    <dbReference type="NCBI Taxonomy" id="104777"/>
    <lineage>
        <taxon>Eukaryota</taxon>
        <taxon>Metazoa</taxon>
        <taxon>Spiralia</taxon>
        <taxon>Gnathifera</taxon>
        <taxon>Rotifera</taxon>
        <taxon>Eurotatoria</taxon>
        <taxon>Monogononta</taxon>
        <taxon>Pseudotrocha</taxon>
        <taxon>Ploima</taxon>
        <taxon>Brachionidae</taxon>
        <taxon>Brachionus</taxon>
    </lineage>
</organism>
<comment type="similarity">
    <text evidence="3">Belongs to the RRM NELF-E family.</text>
</comment>
<feature type="domain" description="RRM" evidence="13">
    <location>
        <begin position="216"/>
        <end position="287"/>
    </location>
</feature>
<evidence type="ECO:0000256" key="11">
    <source>
        <dbReference type="PROSITE-ProRule" id="PRU00176"/>
    </source>
</evidence>
<dbReference type="PANTHER" id="PTHR17250">
    <property type="entry name" value="NEGATIVE ELONGATION FACTOR E"/>
    <property type="match status" value="1"/>
</dbReference>
<evidence type="ECO:0000259" key="13">
    <source>
        <dbReference type="PROSITE" id="PS50102"/>
    </source>
</evidence>
<feature type="compositionally biased region" description="Basic and acidic residues" evidence="12">
    <location>
        <begin position="98"/>
        <end position="107"/>
    </location>
</feature>
<dbReference type="InterPro" id="IPR033102">
    <property type="entry name" value="NELFE"/>
</dbReference>
<feature type="compositionally biased region" description="Polar residues" evidence="12">
    <location>
        <begin position="153"/>
        <end position="185"/>
    </location>
</feature>
<dbReference type="GO" id="GO:0005694">
    <property type="term" value="C:chromosome"/>
    <property type="evidence" value="ECO:0007669"/>
    <property type="project" value="UniProtKB-SubCell"/>
</dbReference>
<dbReference type="SMART" id="SM00360">
    <property type="entry name" value="RRM"/>
    <property type="match status" value="1"/>
</dbReference>
<comment type="subcellular location">
    <subcellularLocation>
        <location evidence="2">Chromosome</location>
    </subcellularLocation>
    <subcellularLocation>
        <location evidence="1">Nucleus</location>
    </subcellularLocation>
</comment>
<evidence type="ECO:0000256" key="3">
    <source>
        <dbReference type="ARBA" id="ARBA00006120"/>
    </source>
</evidence>
<evidence type="ECO:0000256" key="5">
    <source>
        <dbReference type="ARBA" id="ARBA00022454"/>
    </source>
</evidence>
<comment type="caution">
    <text evidence="14">The sequence shown here is derived from an EMBL/GenBank/DDBJ whole genome shotgun (WGS) entry which is preliminary data.</text>
</comment>
<proteinExistence type="inferred from homology"/>
<evidence type="ECO:0000256" key="12">
    <source>
        <dbReference type="SAM" id="MobiDB-lite"/>
    </source>
</evidence>
<dbReference type="Gene3D" id="3.30.70.330">
    <property type="match status" value="1"/>
</dbReference>
<feature type="compositionally biased region" description="Polar residues" evidence="12">
    <location>
        <begin position="317"/>
        <end position="335"/>
    </location>
</feature>
<dbReference type="GO" id="GO:0003723">
    <property type="term" value="F:RNA binding"/>
    <property type="evidence" value="ECO:0007669"/>
    <property type="project" value="UniProtKB-UniRule"/>
</dbReference>
<evidence type="ECO:0000256" key="4">
    <source>
        <dbReference type="ARBA" id="ARBA00014464"/>
    </source>
</evidence>
<evidence type="ECO:0000256" key="1">
    <source>
        <dbReference type="ARBA" id="ARBA00004123"/>
    </source>
</evidence>
<dbReference type="PROSITE" id="PS50102">
    <property type="entry name" value="RRM"/>
    <property type="match status" value="1"/>
</dbReference>
<name>A0A813P2N1_9BILA</name>
<dbReference type="AlphaFoldDB" id="A0A813P2N1"/>
<dbReference type="SUPFAM" id="SSF54928">
    <property type="entry name" value="RNA-binding domain, RBD"/>
    <property type="match status" value="1"/>
</dbReference>
<keyword evidence="6" id="KW-0678">Repressor</keyword>
<dbReference type="InterPro" id="IPR035979">
    <property type="entry name" value="RBD_domain_sf"/>
</dbReference>
<dbReference type="OrthoDB" id="10013391at2759"/>
<dbReference type="InterPro" id="IPR000504">
    <property type="entry name" value="RRM_dom"/>
</dbReference>
<evidence type="ECO:0000313" key="14">
    <source>
        <dbReference type="EMBL" id="CAF0746497.1"/>
    </source>
</evidence>
<dbReference type="InterPro" id="IPR012677">
    <property type="entry name" value="Nucleotide-bd_a/b_plait_sf"/>
</dbReference>
<evidence type="ECO:0000256" key="2">
    <source>
        <dbReference type="ARBA" id="ARBA00004286"/>
    </source>
</evidence>
<reference evidence="14" key="1">
    <citation type="submission" date="2021-02" db="EMBL/GenBank/DDBJ databases">
        <authorList>
            <person name="Nowell W R."/>
        </authorList>
    </citation>
    <scope>NUCLEOTIDE SEQUENCE</scope>
    <source>
        <strain evidence="14">Ploen Becks lab</strain>
    </source>
</reference>
<evidence type="ECO:0000256" key="6">
    <source>
        <dbReference type="ARBA" id="ARBA00022491"/>
    </source>
</evidence>
<dbReference type="GO" id="GO:0034244">
    <property type="term" value="P:negative regulation of transcription elongation by RNA polymerase II"/>
    <property type="evidence" value="ECO:0007669"/>
    <property type="project" value="TreeGrafter"/>
</dbReference>
<feature type="region of interest" description="Disordered" evidence="12">
    <location>
        <begin position="28"/>
        <end position="64"/>
    </location>
</feature>
<dbReference type="Pfam" id="PF00076">
    <property type="entry name" value="RRM_1"/>
    <property type="match status" value="1"/>
</dbReference>
<sequence length="352" mass="39769">MLINFPNQLTSEEEQLLKKIAKMKKKKKLFSEKKSTSEAHTEETSSTSAGTNTSGLKRSLSNVTPGKKIDAKEAAKKLVQSGIIKFETENKETGFKRSCARKTDSKAKANLNLNPDLGEQTKQISYSSVTSPNSATSPPINSPVYNARFSYSAGDNQPAQYSRTPSFNQRTNFRKNSFQQNQTPNSYDQSGSGYSQPQQQQRFNYNYQQNQQQQGISLYIKANNITEELLRSLFNANVSQAKILSIDVKNNFAFVHVDTKESADIAINELNGKTFQESLFSVSLARPRKTFNRNQNFQNNRPNYSNQGYNYQMRQNSQDTSISPTINYSQNSEGNDSALPNEPRELIKYDEM</sequence>
<keyword evidence="8" id="KW-0805">Transcription regulation</keyword>
<dbReference type="Proteomes" id="UP000663879">
    <property type="component" value="Unassembled WGS sequence"/>
</dbReference>
<dbReference type="EMBL" id="CAJNOC010000332">
    <property type="protein sequence ID" value="CAF0746497.1"/>
    <property type="molecule type" value="Genomic_DNA"/>
</dbReference>
<keyword evidence="15" id="KW-1185">Reference proteome</keyword>
<evidence type="ECO:0000313" key="15">
    <source>
        <dbReference type="Proteomes" id="UP000663879"/>
    </source>
</evidence>
<feature type="region of interest" description="Disordered" evidence="12">
    <location>
        <begin position="317"/>
        <end position="341"/>
    </location>
</feature>
<dbReference type="PANTHER" id="PTHR17250:SF0">
    <property type="entry name" value="NEGATIVE ELONGATION FACTOR E"/>
    <property type="match status" value="1"/>
</dbReference>